<dbReference type="Pfam" id="PF03150">
    <property type="entry name" value="CCP_MauG"/>
    <property type="match status" value="2"/>
</dbReference>
<evidence type="ECO:0000256" key="6">
    <source>
        <dbReference type="PROSITE-ProRule" id="PRU00433"/>
    </source>
</evidence>
<reference evidence="9 10" key="1">
    <citation type="submission" date="2019-08" db="EMBL/GenBank/DDBJ databases">
        <title>100 year-old enigma solved: identification of Planctomyces bekefii, the type genus and species of the phylum Planctomycetes.</title>
        <authorList>
            <person name="Svetlana D.N."/>
            <person name="Overmann J."/>
        </authorList>
    </citation>
    <scope>NUCLEOTIDE SEQUENCE [LARGE SCALE GENOMIC DNA]</scope>
    <source>
        <strain evidence="9">Phe10_nw2017</strain>
    </source>
</reference>
<dbReference type="GO" id="GO:0046872">
    <property type="term" value="F:metal ion binding"/>
    <property type="evidence" value="ECO:0007669"/>
    <property type="project" value="UniProtKB-KW"/>
</dbReference>
<evidence type="ECO:0000256" key="3">
    <source>
        <dbReference type="ARBA" id="ARBA00022723"/>
    </source>
</evidence>
<keyword evidence="5 6" id="KW-0408">Iron</keyword>
<comment type="caution">
    <text evidence="9">The sequence shown here is derived from an EMBL/GenBank/DDBJ whole genome shotgun (WGS) entry which is preliminary data.</text>
</comment>
<evidence type="ECO:0000256" key="4">
    <source>
        <dbReference type="ARBA" id="ARBA00023002"/>
    </source>
</evidence>
<evidence type="ECO:0000256" key="7">
    <source>
        <dbReference type="SAM" id="MobiDB-lite"/>
    </source>
</evidence>
<dbReference type="InterPro" id="IPR004852">
    <property type="entry name" value="Di-haem_cyt_c_peroxidsae"/>
</dbReference>
<dbReference type="GO" id="GO:0009055">
    <property type="term" value="F:electron transfer activity"/>
    <property type="evidence" value="ECO:0007669"/>
    <property type="project" value="InterPro"/>
</dbReference>
<accession>A0A5C6M628</accession>
<feature type="region of interest" description="Disordered" evidence="7">
    <location>
        <begin position="324"/>
        <end position="343"/>
    </location>
</feature>
<dbReference type="InterPro" id="IPR009056">
    <property type="entry name" value="Cyt_c-like_dom"/>
</dbReference>
<evidence type="ECO:0000256" key="5">
    <source>
        <dbReference type="ARBA" id="ARBA00023004"/>
    </source>
</evidence>
<dbReference type="GO" id="GO:0030313">
    <property type="term" value="C:cell envelope"/>
    <property type="evidence" value="ECO:0007669"/>
    <property type="project" value="UniProtKB-SubCell"/>
</dbReference>
<evidence type="ECO:0000256" key="1">
    <source>
        <dbReference type="ARBA" id="ARBA00004196"/>
    </source>
</evidence>
<keyword evidence="10" id="KW-1185">Reference proteome</keyword>
<evidence type="ECO:0000256" key="2">
    <source>
        <dbReference type="ARBA" id="ARBA00022617"/>
    </source>
</evidence>
<gene>
    <name evidence="9" type="ORF">E3A20_07970</name>
</gene>
<feature type="region of interest" description="Disordered" evidence="7">
    <location>
        <begin position="826"/>
        <end position="875"/>
    </location>
</feature>
<dbReference type="AlphaFoldDB" id="A0A5C6M628"/>
<reference evidence="9 10" key="2">
    <citation type="submission" date="2019-08" db="EMBL/GenBank/DDBJ databases">
        <authorList>
            <person name="Henke P."/>
        </authorList>
    </citation>
    <scope>NUCLEOTIDE SEQUENCE [LARGE SCALE GENOMIC DNA]</scope>
    <source>
        <strain evidence="9">Phe10_nw2017</strain>
    </source>
</reference>
<keyword evidence="3 6" id="KW-0479">Metal-binding</keyword>
<dbReference type="Pfam" id="PF04862">
    <property type="entry name" value="DUF642"/>
    <property type="match status" value="1"/>
</dbReference>
<dbReference type="SUPFAM" id="SSF46626">
    <property type="entry name" value="Cytochrome c"/>
    <property type="match status" value="2"/>
</dbReference>
<feature type="domain" description="Cytochrome c" evidence="8">
    <location>
        <begin position="580"/>
        <end position="744"/>
    </location>
</feature>
<dbReference type="InterPro" id="IPR036909">
    <property type="entry name" value="Cyt_c-like_dom_sf"/>
</dbReference>
<dbReference type="GO" id="GO:0004130">
    <property type="term" value="F:cytochrome-c peroxidase activity"/>
    <property type="evidence" value="ECO:0007669"/>
    <property type="project" value="TreeGrafter"/>
</dbReference>
<dbReference type="Proteomes" id="UP000321083">
    <property type="component" value="Unassembled WGS sequence"/>
</dbReference>
<evidence type="ECO:0000259" key="8">
    <source>
        <dbReference type="PROSITE" id="PS51007"/>
    </source>
</evidence>
<dbReference type="PROSITE" id="PS51007">
    <property type="entry name" value="CYTC"/>
    <property type="match status" value="1"/>
</dbReference>
<dbReference type="EMBL" id="SRHE01000115">
    <property type="protein sequence ID" value="TWW10078.1"/>
    <property type="molecule type" value="Genomic_DNA"/>
</dbReference>
<protein>
    <recommendedName>
        <fullName evidence="8">Cytochrome c domain-containing protein</fullName>
    </recommendedName>
</protein>
<dbReference type="GO" id="GO:0020037">
    <property type="term" value="F:heme binding"/>
    <property type="evidence" value="ECO:0007669"/>
    <property type="project" value="InterPro"/>
</dbReference>
<dbReference type="PANTHER" id="PTHR30600">
    <property type="entry name" value="CYTOCHROME C PEROXIDASE-RELATED"/>
    <property type="match status" value="1"/>
</dbReference>
<comment type="subcellular location">
    <subcellularLocation>
        <location evidence="1">Cell envelope</location>
    </subcellularLocation>
</comment>
<sequence length="875" mass="95333">MNNLLARTGLRGLLGCGLGVLGVGLGALPAQEPIGPIEPPVAPEQSEVTELMDLVRDGAFSAPGYARTTLVRTQKKIGEWQVDLGDVDVLVGESCPPGYRGNVIDLNGTRSGSIYQAVPVQQGLRYTVKFLAAGKWAGNDNRPRVVTVRLGKQKMTFSIAKPADWSPSAVDWKWYTADLLAQGTQAALRFTSETSRTAEGPMIAAVSLYAPKGPPGPLSSIPVPLPADLEKYIANRERAIALGKALFWDMQVGSDGRTACATCHWHAGADMRLKNTVHPGAPGSNFGPQYPQSASLFADAVRKFRGVNGTLKSEDFPFHKVLQPLAPADRQGQPSKGNPVLRDTREVAGSQGVLTEDFIAVVRGRSADLGKPVLNPVFSMHGVNVRQVTGRNSPTTINAVFFDRLFWDGRANRYFNGVNPFGDLDPEARVYFAEADGSMSRVMVRIDNAALASQATGPAISPVEMSWDGRRFSELARKLLPLRPLALQQVSPDDSVLGCFCDESGHGLCGKKTSYSQLIREAFKPEWWSGRRLTSEGFTHMEANFSLYWGLAIMMYESTLVSDQAPYDRWAAGDRSALSPLAKEGLKIFMNEGRCINCHSSPEFAGATVSELRGVLSNDGGVERMQMSTGIAVYDGGFYNIGVRPTFEDIGVGAAHPLFGPLSYSRQEQLGRNPEPKVVVSQDQRLAVNGAFKTPTLRNVSLTGPYMHNGGMKSLREVVEFYVRGGDFPDQNRQDLAADIRPLEGMYGSEFKVAALVEFLEHLTDERVRGQKAPFDHPELVIPNGHAEECYDEAMDQLLVIPANGRDGGEGLWTFEQTLQRGMQWRSGSGRYPESKYPTAPVNDIPPAELIPGDPLPLPKSPAEGAVKPPIYWRD</sequence>
<organism evidence="9 10">
    <name type="scientific">Planctomyces bekefii</name>
    <dbReference type="NCBI Taxonomy" id="1653850"/>
    <lineage>
        <taxon>Bacteria</taxon>
        <taxon>Pseudomonadati</taxon>
        <taxon>Planctomycetota</taxon>
        <taxon>Planctomycetia</taxon>
        <taxon>Planctomycetales</taxon>
        <taxon>Planctomycetaceae</taxon>
        <taxon>Planctomyces</taxon>
    </lineage>
</organism>
<proteinExistence type="predicted"/>
<evidence type="ECO:0000313" key="10">
    <source>
        <dbReference type="Proteomes" id="UP000321083"/>
    </source>
</evidence>
<keyword evidence="2 6" id="KW-0349">Heme</keyword>
<dbReference type="InterPro" id="IPR006946">
    <property type="entry name" value="DGR2-like_dom"/>
</dbReference>
<name>A0A5C6M628_9PLAN</name>
<evidence type="ECO:0000313" key="9">
    <source>
        <dbReference type="EMBL" id="TWW10078.1"/>
    </source>
</evidence>
<keyword evidence="4" id="KW-0560">Oxidoreductase</keyword>
<dbReference type="InterPro" id="IPR051395">
    <property type="entry name" value="Cytochrome_c_Peroxidase/MauG"/>
</dbReference>
<dbReference type="Gene3D" id="1.10.760.10">
    <property type="entry name" value="Cytochrome c-like domain"/>
    <property type="match status" value="3"/>
</dbReference>